<sequence>MFTAVFKRSWVSQPVKNKSQLTLNRLVFVNFIRILHPIRILGMMQIDCFCVFFLKKNSKYSQKQSRQNNKLDIFTRNYSIDLPINLITTNMTMVKKGNVIKLLSQTNNGRGNILFIKIYIITSQYSLTPNPKTQLKTQFNEKNISINQEFYFVEIKIETILRIPRRDRL</sequence>
<dbReference type="AlphaFoldDB" id="A0A3M7T1S7"/>
<dbReference type="Proteomes" id="UP000276133">
    <property type="component" value="Unassembled WGS sequence"/>
</dbReference>
<keyword evidence="2" id="KW-1185">Reference proteome</keyword>
<name>A0A3M7T1S7_BRAPC</name>
<comment type="caution">
    <text evidence="1">The sequence shown here is derived from an EMBL/GenBank/DDBJ whole genome shotgun (WGS) entry which is preliminary data.</text>
</comment>
<evidence type="ECO:0000313" key="1">
    <source>
        <dbReference type="EMBL" id="RNA41895.1"/>
    </source>
</evidence>
<gene>
    <name evidence="1" type="ORF">BpHYR1_032013</name>
</gene>
<proteinExistence type="predicted"/>
<evidence type="ECO:0000313" key="2">
    <source>
        <dbReference type="Proteomes" id="UP000276133"/>
    </source>
</evidence>
<accession>A0A3M7T1S7</accession>
<protein>
    <submittedName>
        <fullName evidence="1">Uncharacterized protein</fullName>
    </submittedName>
</protein>
<reference evidence="1 2" key="1">
    <citation type="journal article" date="2018" name="Sci. Rep.">
        <title>Genomic signatures of local adaptation to the degree of environmental predictability in rotifers.</title>
        <authorList>
            <person name="Franch-Gras L."/>
            <person name="Hahn C."/>
            <person name="Garcia-Roger E.M."/>
            <person name="Carmona M.J."/>
            <person name="Serra M."/>
            <person name="Gomez A."/>
        </authorList>
    </citation>
    <scope>NUCLEOTIDE SEQUENCE [LARGE SCALE GENOMIC DNA]</scope>
    <source>
        <strain evidence="1">HYR1</strain>
    </source>
</reference>
<dbReference type="EMBL" id="REGN01000439">
    <property type="protein sequence ID" value="RNA41895.1"/>
    <property type="molecule type" value="Genomic_DNA"/>
</dbReference>
<organism evidence="1 2">
    <name type="scientific">Brachionus plicatilis</name>
    <name type="common">Marine rotifer</name>
    <name type="synonym">Brachionus muelleri</name>
    <dbReference type="NCBI Taxonomy" id="10195"/>
    <lineage>
        <taxon>Eukaryota</taxon>
        <taxon>Metazoa</taxon>
        <taxon>Spiralia</taxon>
        <taxon>Gnathifera</taxon>
        <taxon>Rotifera</taxon>
        <taxon>Eurotatoria</taxon>
        <taxon>Monogononta</taxon>
        <taxon>Pseudotrocha</taxon>
        <taxon>Ploima</taxon>
        <taxon>Brachionidae</taxon>
        <taxon>Brachionus</taxon>
    </lineage>
</organism>